<gene>
    <name evidence="1" type="ordered locus">MXAN_2380</name>
</gene>
<dbReference type="EnsemblBacteria" id="ABF87375">
    <property type="protein sequence ID" value="ABF87375"/>
    <property type="gene ID" value="MXAN_2380"/>
</dbReference>
<evidence type="ECO:0000313" key="1">
    <source>
        <dbReference type="EMBL" id="ABF87375.1"/>
    </source>
</evidence>
<organism evidence="1 2">
    <name type="scientific">Myxococcus xanthus (strain DK1622)</name>
    <dbReference type="NCBI Taxonomy" id="246197"/>
    <lineage>
        <taxon>Bacteria</taxon>
        <taxon>Pseudomonadati</taxon>
        <taxon>Myxococcota</taxon>
        <taxon>Myxococcia</taxon>
        <taxon>Myxococcales</taxon>
        <taxon>Cystobacterineae</taxon>
        <taxon>Myxococcaceae</taxon>
        <taxon>Myxococcus</taxon>
    </lineage>
</organism>
<proteinExistence type="predicted"/>
<dbReference type="KEGG" id="mxa:MXAN_2380"/>
<reference evidence="1 2" key="1">
    <citation type="journal article" date="2006" name="Proc. Natl. Acad. Sci. U.S.A.">
        <title>Evolution of sensory complexity recorded in a myxobacterial genome.</title>
        <authorList>
            <person name="Goldman B.S."/>
            <person name="Nierman W.C."/>
            <person name="Kaiser D."/>
            <person name="Slater S.C."/>
            <person name="Durkin A.S."/>
            <person name="Eisen J.A."/>
            <person name="Ronning C.M."/>
            <person name="Barbazuk W.B."/>
            <person name="Blanchard M."/>
            <person name="Field C."/>
            <person name="Halling C."/>
            <person name="Hinkle G."/>
            <person name="Iartchuk O."/>
            <person name="Kim H.S."/>
            <person name="Mackenzie C."/>
            <person name="Madupu R."/>
            <person name="Miller N."/>
            <person name="Shvartsbeyn A."/>
            <person name="Sullivan S.A."/>
            <person name="Vaudin M."/>
            <person name="Wiegand R."/>
            <person name="Kaplan H.B."/>
        </authorList>
    </citation>
    <scope>NUCLEOTIDE SEQUENCE [LARGE SCALE GENOMIC DNA]</scope>
    <source>
        <strain evidence="2">DK1622</strain>
    </source>
</reference>
<dbReference type="OrthoDB" id="5502183at2"/>
<dbReference type="EMBL" id="CP000113">
    <property type="protein sequence ID" value="ABF87375.1"/>
    <property type="molecule type" value="Genomic_DNA"/>
</dbReference>
<sequence length="289" mass="30375">MRRPRGVSQSANSLGKAFIAAEHIAPRNLYSCLAIITDKLIFPGAPQAMSRIDSRPRVISNPTTAPARAQPAAQQAANVARATAVGHTQVNSFEGAARARPAAAAQPIPGAWRGGPDTEVGKAVQSIVSRLQANPDANNITIKGDTAASLFSRAILDSKHVTNEQLIAMANVSLDQLASDEKTKAKVYKKVPNVRDLPVHKFTVAMMSAATGIDPQKLSEAVPDLGLTGAPNTPLLYAAKGEGMQRSTALHDFTDYLRGAGIKGLNKAVWGVENRVLSAIVSAVGGGRY</sequence>
<dbReference type="AlphaFoldDB" id="Q1D9S3"/>
<dbReference type="STRING" id="246197.MXAN_2380"/>
<evidence type="ECO:0000313" key="2">
    <source>
        <dbReference type="Proteomes" id="UP000002402"/>
    </source>
</evidence>
<dbReference type="Proteomes" id="UP000002402">
    <property type="component" value="Chromosome"/>
</dbReference>
<dbReference type="HOGENOM" id="CLU_1146242_0_0_7"/>
<name>Q1D9S3_MYXXD</name>
<protein>
    <submittedName>
        <fullName evidence="1">Uncharacterized protein</fullName>
    </submittedName>
</protein>
<keyword evidence="2" id="KW-1185">Reference proteome</keyword>
<accession>Q1D9S3</accession>